<dbReference type="AlphaFoldDB" id="A0AAN6U5C2"/>
<dbReference type="PROSITE" id="PS51257">
    <property type="entry name" value="PROKAR_LIPOPROTEIN"/>
    <property type="match status" value="1"/>
</dbReference>
<dbReference type="EMBL" id="MU853226">
    <property type="protein sequence ID" value="KAK4125386.1"/>
    <property type="molecule type" value="Genomic_DNA"/>
</dbReference>
<reference evidence="2" key="1">
    <citation type="journal article" date="2023" name="Mol. Phylogenet. Evol.">
        <title>Genome-scale phylogeny and comparative genomics of the fungal order Sordariales.</title>
        <authorList>
            <person name="Hensen N."/>
            <person name="Bonometti L."/>
            <person name="Westerberg I."/>
            <person name="Brannstrom I.O."/>
            <person name="Guillou S."/>
            <person name="Cros-Aarteil S."/>
            <person name="Calhoun S."/>
            <person name="Haridas S."/>
            <person name="Kuo A."/>
            <person name="Mondo S."/>
            <person name="Pangilinan J."/>
            <person name="Riley R."/>
            <person name="LaButti K."/>
            <person name="Andreopoulos B."/>
            <person name="Lipzen A."/>
            <person name="Chen C."/>
            <person name="Yan M."/>
            <person name="Daum C."/>
            <person name="Ng V."/>
            <person name="Clum A."/>
            <person name="Steindorff A."/>
            <person name="Ohm R.A."/>
            <person name="Martin F."/>
            <person name="Silar P."/>
            <person name="Natvig D.O."/>
            <person name="Lalanne C."/>
            <person name="Gautier V."/>
            <person name="Ament-Velasquez S.L."/>
            <person name="Kruys A."/>
            <person name="Hutchinson M.I."/>
            <person name="Powell A.J."/>
            <person name="Barry K."/>
            <person name="Miller A.N."/>
            <person name="Grigoriev I.V."/>
            <person name="Debuchy R."/>
            <person name="Gladieux P."/>
            <person name="Hiltunen Thoren M."/>
            <person name="Johannesson H."/>
        </authorList>
    </citation>
    <scope>NUCLEOTIDE SEQUENCE</scope>
    <source>
        <strain evidence="2">CBS 731.68</strain>
    </source>
</reference>
<organism evidence="2 3">
    <name type="scientific">Parathielavia appendiculata</name>
    <dbReference type="NCBI Taxonomy" id="2587402"/>
    <lineage>
        <taxon>Eukaryota</taxon>
        <taxon>Fungi</taxon>
        <taxon>Dikarya</taxon>
        <taxon>Ascomycota</taxon>
        <taxon>Pezizomycotina</taxon>
        <taxon>Sordariomycetes</taxon>
        <taxon>Sordariomycetidae</taxon>
        <taxon>Sordariales</taxon>
        <taxon>Chaetomiaceae</taxon>
        <taxon>Parathielavia</taxon>
    </lineage>
</organism>
<evidence type="ECO:0000313" key="2">
    <source>
        <dbReference type="EMBL" id="KAK4125386.1"/>
    </source>
</evidence>
<feature type="compositionally biased region" description="Basic residues" evidence="1">
    <location>
        <begin position="170"/>
        <end position="184"/>
    </location>
</feature>
<feature type="region of interest" description="Disordered" evidence="1">
    <location>
        <begin position="48"/>
        <end position="222"/>
    </location>
</feature>
<keyword evidence="3" id="KW-1185">Reference proteome</keyword>
<dbReference type="RefSeq" id="XP_062649157.1">
    <property type="nucleotide sequence ID" value="XM_062796249.1"/>
</dbReference>
<gene>
    <name evidence="2" type="ORF">N657DRAFT_680108</name>
</gene>
<name>A0AAN6U5C2_9PEZI</name>
<accession>A0AAN6U5C2</accession>
<dbReference type="GeneID" id="87833017"/>
<reference evidence="2" key="2">
    <citation type="submission" date="2023-05" db="EMBL/GenBank/DDBJ databases">
        <authorList>
            <consortium name="Lawrence Berkeley National Laboratory"/>
            <person name="Steindorff A."/>
            <person name="Hensen N."/>
            <person name="Bonometti L."/>
            <person name="Westerberg I."/>
            <person name="Brannstrom I.O."/>
            <person name="Guillou S."/>
            <person name="Cros-Aarteil S."/>
            <person name="Calhoun S."/>
            <person name="Haridas S."/>
            <person name="Kuo A."/>
            <person name="Mondo S."/>
            <person name="Pangilinan J."/>
            <person name="Riley R."/>
            <person name="Labutti K."/>
            <person name="Andreopoulos B."/>
            <person name="Lipzen A."/>
            <person name="Chen C."/>
            <person name="Yanf M."/>
            <person name="Daum C."/>
            <person name="Ng V."/>
            <person name="Clum A."/>
            <person name="Ohm R."/>
            <person name="Martin F."/>
            <person name="Silar P."/>
            <person name="Natvig D."/>
            <person name="Lalanne C."/>
            <person name="Gautier V."/>
            <person name="Ament-Velasquez S.L."/>
            <person name="Kruys A."/>
            <person name="Hutchinson M.I."/>
            <person name="Powell A.J."/>
            <person name="Barry K."/>
            <person name="Miller A.N."/>
            <person name="Grigoriev I.V."/>
            <person name="Debuchy R."/>
            <person name="Gladieux P."/>
            <person name="Thoren M.H."/>
            <person name="Johannesson H."/>
        </authorList>
    </citation>
    <scope>NUCLEOTIDE SEQUENCE</scope>
    <source>
        <strain evidence="2">CBS 731.68</strain>
    </source>
</reference>
<evidence type="ECO:0000256" key="1">
    <source>
        <dbReference type="SAM" id="MobiDB-lite"/>
    </source>
</evidence>
<dbReference type="Proteomes" id="UP001302602">
    <property type="component" value="Unassembled WGS sequence"/>
</dbReference>
<sequence>MRYLDCPPGLHQFPIVGISCHRFAHRCRPLLETLSRLREFKGNLPGFPAGPSWEWRPPSRSDSDLDSEPLPAYTRWAIEAECPPPAHAGPPTGPPPSYDDSVRADLLGGRLAAPAPPPLPMFPSSGADKPSSWAGRVGAVPTPPRPRSPPSSARQRRTTRPSLEPPAVRYMRRMRLRAPPKISRRPTVEEDEEDARAVSESGDARELTSCINNLQQQQAYGG</sequence>
<protein>
    <submittedName>
        <fullName evidence="2">Uncharacterized protein</fullName>
    </submittedName>
</protein>
<feature type="compositionally biased region" description="Pro residues" evidence="1">
    <location>
        <begin position="82"/>
        <end position="97"/>
    </location>
</feature>
<feature type="compositionally biased region" description="Polar residues" evidence="1">
    <location>
        <begin position="209"/>
        <end position="222"/>
    </location>
</feature>
<comment type="caution">
    <text evidence="2">The sequence shown here is derived from an EMBL/GenBank/DDBJ whole genome shotgun (WGS) entry which is preliminary data.</text>
</comment>
<proteinExistence type="predicted"/>
<feature type="compositionally biased region" description="Low complexity" evidence="1">
    <location>
        <begin position="104"/>
        <end position="113"/>
    </location>
</feature>
<evidence type="ECO:0000313" key="3">
    <source>
        <dbReference type="Proteomes" id="UP001302602"/>
    </source>
</evidence>